<dbReference type="AlphaFoldDB" id="Q12UI9"/>
<dbReference type="GO" id="GO:0080120">
    <property type="term" value="P:CAAX-box protein maturation"/>
    <property type="evidence" value="ECO:0007669"/>
    <property type="project" value="UniProtKB-ARBA"/>
</dbReference>
<feature type="transmembrane region" description="Helical" evidence="1">
    <location>
        <begin position="140"/>
        <end position="158"/>
    </location>
</feature>
<proteinExistence type="predicted"/>
<feature type="transmembrane region" description="Helical" evidence="1">
    <location>
        <begin position="26"/>
        <end position="46"/>
    </location>
</feature>
<keyword evidence="3" id="KW-0645">Protease</keyword>
<feature type="transmembrane region" description="Helical" evidence="1">
    <location>
        <begin position="170"/>
        <end position="191"/>
    </location>
</feature>
<dbReference type="MEROPS" id="G05.A04"/>
<dbReference type="GO" id="GO:0004175">
    <property type="term" value="F:endopeptidase activity"/>
    <property type="evidence" value="ECO:0007669"/>
    <property type="project" value="UniProtKB-ARBA"/>
</dbReference>
<feature type="domain" description="CAAX prenyl protease 2/Lysostaphin resistance protein A-like" evidence="2">
    <location>
        <begin position="172"/>
        <end position="262"/>
    </location>
</feature>
<gene>
    <name evidence="3" type="ordered locus">Mbur_2009</name>
</gene>
<dbReference type="GeneID" id="3996961"/>
<dbReference type="STRING" id="259564.Mbur_2009"/>
<feature type="transmembrane region" description="Helical" evidence="1">
    <location>
        <begin position="226"/>
        <end position="243"/>
    </location>
</feature>
<sequence length="271" mass="30791">MDPDIGSEDVALQNGRVKYFLNMEHLTIIIPSLTIILAELSLFFGYTKLSTWVHIILLVVLTLSTIVINDADTQYLFRAFILLSLLRILNLSMPVFFDLTLYSYVFIYAPLLIPIYVLVKDQGLDMKSLGMVRSIRYYELPLALLVGLIIALGEFMIIKPGYLIPDLSFFNLLKISIVMIIFVGFFEEIIFRSILQTKLESMIGKYQGLFLASILFGVMHSGYGTLYEMLFTAFAGLVLGYMYQRSRSLFLVSITHGFVNVFLFGVLPHLA</sequence>
<evidence type="ECO:0000256" key="1">
    <source>
        <dbReference type="SAM" id="Phobius"/>
    </source>
</evidence>
<dbReference type="EMBL" id="CP000300">
    <property type="protein sequence ID" value="ABE52887.1"/>
    <property type="molecule type" value="Genomic_DNA"/>
</dbReference>
<dbReference type="HOGENOM" id="CLU_071482_0_0_2"/>
<feature type="transmembrane region" description="Helical" evidence="1">
    <location>
        <begin position="203"/>
        <end position="220"/>
    </location>
</feature>
<dbReference type="Proteomes" id="UP000001979">
    <property type="component" value="Chromosome"/>
</dbReference>
<protein>
    <submittedName>
        <fullName evidence="3">CAAX-amino-terminal protease family protein</fullName>
    </submittedName>
</protein>
<feature type="transmembrane region" description="Helical" evidence="1">
    <location>
        <begin position="101"/>
        <end position="119"/>
    </location>
</feature>
<keyword evidence="3" id="KW-0378">Hydrolase</keyword>
<keyword evidence="1" id="KW-1133">Transmembrane helix</keyword>
<dbReference type="RefSeq" id="WP_011500028.1">
    <property type="nucleotide sequence ID" value="NC_007955.1"/>
</dbReference>
<accession>Q12UI9</accession>
<dbReference type="InterPro" id="IPR003675">
    <property type="entry name" value="Rce1/LyrA-like_dom"/>
</dbReference>
<organism evidence="3 4">
    <name type="scientific">Methanococcoides burtonii (strain DSM 6242 / NBRC 107633 / OCM 468 / ACE-M)</name>
    <dbReference type="NCBI Taxonomy" id="259564"/>
    <lineage>
        <taxon>Archaea</taxon>
        <taxon>Methanobacteriati</taxon>
        <taxon>Methanobacteriota</taxon>
        <taxon>Stenosarchaea group</taxon>
        <taxon>Methanomicrobia</taxon>
        <taxon>Methanosarcinales</taxon>
        <taxon>Methanosarcinaceae</taxon>
        <taxon>Methanococcoides</taxon>
    </lineage>
</organism>
<reference evidence="4" key="1">
    <citation type="journal article" date="2009" name="ISME J.">
        <title>The genome sequence of the psychrophilic archaeon, Methanococcoides burtonii: the role of genome evolution in cold adaptation.</title>
        <authorList>
            <person name="Allen M.A."/>
            <person name="Lauro F.M."/>
            <person name="Williams T.J."/>
            <person name="Burg D."/>
            <person name="Siddiqui K.S."/>
            <person name="De Francisci D."/>
            <person name="Chong K.W."/>
            <person name="Pilak O."/>
            <person name="Chew H.H."/>
            <person name="De Maere M.Z."/>
            <person name="Ting L."/>
            <person name="Katrib M."/>
            <person name="Ng C."/>
            <person name="Sowers K.R."/>
            <person name="Galperin M.Y."/>
            <person name="Anderson I.J."/>
            <person name="Ivanova N."/>
            <person name="Dalin E."/>
            <person name="Martinez M."/>
            <person name="Lapidus A."/>
            <person name="Hauser L."/>
            <person name="Land M."/>
            <person name="Thomas T."/>
            <person name="Cavicchioli R."/>
        </authorList>
    </citation>
    <scope>NUCLEOTIDE SEQUENCE [LARGE SCALE GENOMIC DNA]</scope>
    <source>
        <strain evidence="4">DSM 6242 / NBRC 107633 / OCM 468 / ACE-M</strain>
    </source>
</reference>
<keyword evidence="1" id="KW-0472">Membrane</keyword>
<dbReference type="KEGG" id="mbu:Mbur_2009"/>
<evidence type="ECO:0000313" key="3">
    <source>
        <dbReference type="EMBL" id="ABE52887.1"/>
    </source>
</evidence>
<evidence type="ECO:0000259" key="2">
    <source>
        <dbReference type="Pfam" id="PF02517"/>
    </source>
</evidence>
<feature type="transmembrane region" description="Helical" evidence="1">
    <location>
        <begin position="250"/>
        <end position="270"/>
    </location>
</feature>
<feature type="transmembrane region" description="Helical" evidence="1">
    <location>
        <begin position="52"/>
        <end position="68"/>
    </location>
</feature>
<evidence type="ECO:0000313" key="4">
    <source>
        <dbReference type="Proteomes" id="UP000001979"/>
    </source>
</evidence>
<name>Q12UI9_METBU</name>
<dbReference type="Pfam" id="PF02517">
    <property type="entry name" value="Rce1-like"/>
    <property type="match status" value="1"/>
</dbReference>
<keyword evidence="4" id="KW-1185">Reference proteome</keyword>
<feature type="transmembrane region" description="Helical" evidence="1">
    <location>
        <begin position="75"/>
        <end position="95"/>
    </location>
</feature>
<keyword evidence="1" id="KW-0812">Transmembrane</keyword>
<dbReference type="GO" id="GO:0006508">
    <property type="term" value="P:proteolysis"/>
    <property type="evidence" value="ECO:0007669"/>
    <property type="project" value="UniProtKB-KW"/>
</dbReference>